<dbReference type="NCBIfam" id="NF033206">
    <property type="entry name" value="ScyE_fam"/>
    <property type="match status" value="1"/>
</dbReference>
<gene>
    <name evidence="2" type="ORF">ACRB68_40490</name>
</gene>
<evidence type="ECO:0000313" key="3">
    <source>
        <dbReference type="Proteomes" id="UP000487268"/>
    </source>
</evidence>
<reference evidence="2 3" key="1">
    <citation type="submission" date="2019-10" db="EMBL/GenBank/DDBJ databases">
        <title>Actinomadura rubteroloni sp. nov. and Actinomadura macrotermitis sp. nov., isolated from the gut of fungus growing-termite Macrotermes natalensis.</title>
        <authorList>
            <person name="Benndorf R."/>
            <person name="Martin K."/>
            <person name="Kuefner M."/>
            <person name="De Beer W."/>
            <person name="Kaster A.-K."/>
            <person name="Vollmers J."/>
            <person name="Poulsen M."/>
            <person name="Beemelmanns C."/>
        </authorList>
    </citation>
    <scope>NUCLEOTIDE SEQUENCE [LARGE SCALE GENOMIC DNA]</scope>
    <source>
        <strain evidence="2 3">RB68</strain>
    </source>
</reference>
<evidence type="ECO:0000256" key="1">
    <source>
        <dbReference type="SAM" id="SignalP"/>
    </source>
</evidence>
<dbReference type="SUPFAM" id="SSF101898">
    <property type="entry name" value="NHL repeat"/>
    <property type="match status" value="1"/>
</dbReference>
<proteinExistence type="predicted"/>
<evidence type="ECO:0000313" key="2">
    <source>
        <dbReference type="EMBL" id="MQY05969.1"/>
    </source>
</evidence>
<protein>
    <recommendedName>
        <fullName evidence="4">ScyD/ScyE family protein</fullName>
    </recommendedName>
</protein>
<dbReference type="EMBL" id="WEGH01000002">
    <property type="protein sequence ID" value="MQY05969.1"/>
    <property type="molecule type" value="Genomic_DNA"/>
</dbReference>
<organism evidence="2 3">
    <name type="scientific">Actinomadura macrotermitis</name>
    <dbReference type="NCBI Taxonomy" id="2585200"/>
    <lineage>
        <taxon>Bacteria</taxon>
        <taxon>Bacillati</taxon>
        <taxon>Actinomycetota</taxon>
        <taxon>Actinomycetes</taxon>
        <taxon>Streptosporangiales</taxon>
        <taxon>Thermomonosporaceae</taxon>
        <taxon>Actinomadura</taxon>
    </lineage>
</organism>
<name>A0A7K0BXS2_9ACTN</name>
<dbReference type="OrthoDB" id="9812926at2"/>
<keyword evidence="1" id="KW-0732">Signal</keyword>
<dbReference type="InterPro" id="IPR048031">
    <property type="entry name" value="ScyD/ScyE-like"/>
</dbReference>
<feature type="signal peptide" evidence="1">
    <location>
        <begin position="1"/>
        <end position="28"/>
    </location>
</feature>
<feature type="chain" id="PRO_5029583650" description="ScyD/ScyE family protein" evidence="1">
    <location>
        <begin position="29"/>
        <end position="403"/>
    </location>
</feature>
<sequence>MARSFKGWSAAVAAGAVAASLAPGAALADPAATATAKVSLKLVADKLNGPRGITVLKDGTVLVAESGYGGSGPCVGAGEARQCFGLSGSVYRVKGSRKGRVATRLPSLGEAGPVDVAVDGKDLVVLSGFGGSTADRKRFGKAAARLGTLYRVRNGKIRGGAVGDAVDHETRLDPDWILPREPGGEPSVNGNPWRFVPVRDHGALIADAGGNDVVGARAGHTTTQAVFPYSGGQVPKQAKAAAASAQARRVLRAVAGPAGLKAGEAGNVQSVPSGIVKGPDGAYYVSELAGFVPGASRIWKIRPGYRPQLVVSGLSTIIDIAFDAKGRLLALQMMKGAPPQGPDDPPPPGALIRIDLKTKKQTELASQGLMMPTGLGTGPHGEIYVSNLGMGKGAGQLLRVLGA</sequence>
<evidence type="ECO:0008006" key="4">
    <source>
        <dbReference type="Google" id="ProtNLM"/>
    </source>
</evidence>
<dbReference type="InterPro" id="IPR011042">
    <property type="entry name" value="6-blade_b-propeller_TolB-like"/>
</dbReference>
<dbReference type="Gene3D" id="2.120.10.30">
    <property type="entry name" value="TolB, C-terminal domain"/>
    <property type="match status" value="1"/>
</dbReference>
<comment type="caution">
    <text evidence="2">The sequence shown here is derived from an EMBL/GenBank/DDBJ whole genome shotgun (WGS) entry which is preliminary data.</text>
</comment>
<dbReference type="Proteomes" id="UP000487268">
    <property type="component" value="Unassembled WGS sequence"/>
</dbReference>
<keyword evidence="3" id="KW-1185">Reference proteome</keyword>
<dbReference type="RefSeq" id="WP_153534339.1">
    <property type="nucleotide sequence ID" value="NZ_WEGH01000002.1"/>
</dbReference>
<dbReference type="AlphaFoldDB" id="A0A7K0BXS2"/>
<accession>A0A7K0BXS2</accession>